<feature type="compositionally biased region" description="Basic and acidic residues" evidence="1">
    <location>
        <begin position="27"/>
        <end position="45"/>
    </location>
</feature>
<evidence type="ECO:0000256" key="1">
    <source>
        <dbReference type="SAM" id="MobiDB-lite"/>
    </source>
</evidence>
<evidence type="ECO:0000313" key="3">
    <source>
        <dbReference type="Proteomes" id="UP000792457"/>
    </source>
</evidence>
<organism evidence="2 3">
    <name type="scientific">Ladona fulva</name>
    <name type="common">Scarce chaser dragonfly</name>
    <name type="synonym">Libellula fulva</name>
    <dbReference type="NCBI Taxonomy" id="123851"/>
    <lineage>
        <taxon>Eukaryota</taxon>
        <taxon>Metazoa</taxon>
        <taxon>Ecdysozoa</taxon>
        <taxon>Arthropoda</taxon>
        <taxon>Hexapoda</taxon>
        <taxon>Insecta</taxon>
        <taxon>Pterygota</taxon>
        <taxon>Palaeoptera</taxon>
        <taxon>Odonata</taxon>
        <taxon>Epiprocta</taxon>
        <taxon>Anisoptera</taxon>
        <taxon>Libelluloidea</taxon>
        <taxon>Libellulidae</taxon>
        <taxon>Ladona</taxon>
    </lineage>
</organism>
<proteinExistence type="predicted"/>
<name>A0A8K0KLM1_LADFU</name>
<protein>
    <submittedName>
        <fullName evidence="2">Uncharacterized protein</fullName>
    </submittedName>
</protein>
<dbReference type="AlphaFoldDB" id="A0A8K0KLM1"/>
<comment type="caution">
    <text evidence="2">The sequence shown here is derived from an EMBL/GenBank/DDBJ whole genome shotgun (WGS) entry which is preliminary data.</text>
</comment>
<feature type="region of interest" description="Disordered" evidence="1">
    <location>
        <begin position="27"/>
        <end position="48"/>
    </location>
</feature>
<keyword evidence="3" id="KW-1185">Reference proteome</keyword>
<gene>
    <name evidence="2" type="ORF">J437_LFUL017014</name>
</gene>
<accession>A0A8K0KLM1</accession>
<reference evidence="2" key="1">
    <citation type="submission" date="2013-04" db="EMBL/GenBank/DDBJ databases">
        <authorList>
            <person name="Qu J."/>
            <person name="Murali S.C."/>
            <person name="Bandaranaike D."/>
            <person name="Bellair M."/>
            <person name="Blankenburg K."/>
            <person name="Chao H."/>
            <person name="Dinh H."/>
            <person name="Doddapaneni H."/>
            <person name="Downs B."/>
            <person name="Dugan-Rocha S."/>
            <person name="Elkadiri S."/>
            <person name="Gnanaolivu R.D."/>
            <person name="Hernandez B."/>
            <person name="Javaid M."/>
            <person name="Jayaseelan J.C."/>
            <person name="Lee S."/>
            <person name="Li M."/>
            <person name="Ming W."/>
            <person name="Munidasa M."/>
            <person name="Muniz J."/>
            <person name="Nguyen L."/>
            <person name="Ongeri F."/>
            <person name="Osuji N."/>
            <person name="Pu L.-L."/>
            <person name="Puazo M."/>
            <person name="Qu C."/>
            <person name="Quiroz J."/>
            <person name="Raj R."/>
            <person name="Weissenberger G."/>
            <person name="Xin Y."/>
            <person name="Zou X."/>
            <person name="Han Y."/>
            <person name="Richards S."/>
            <person name="Worley K."/>
            <person name="Muzny D."/>
            <person name="Gibbs R."/>
        </authorList>
    </citation>
    <scope>NUCLEOTIDE SEQUENCE</scope>
    <source>
        <strain evidence="2">Sampled in the wild</strain>
    </source>
</reference>
<reference evidence="2" key="2">
    <citation type="submission" date="2017-10" db="EMBL/GenBank/DDBJ databases">
        <title>Ladona fulva Genome sequencing and assembly.</title>
        <authorList>
            <person name="Murali S."/>
            <person name="Richards S."/>
            <person name="Bandaranaike D."/>
            <person name="Bellair M."/>
            <person name="Blankenburg K."/>
            <person name="Chao H."/>
            <person name="Dinh H."/>
            <person name="Doddapaneni H."/>
            <person name="Dugan-Rocha S."/>
            <person name="Elkadiri S."/>
            <person name="Gnanaolivu R."/>
            <person name="Hernandez B."/>
            <person name="Skinner E."/>
            <person name="Javaid M."/>
            <person name="Lee S."/>
            <person name="Li M."/>
            <person name="Ming W."/>
            <person name="Munidasa M."/>
            <person name="Muniz J."/>
            <person name="Nguyen L."/>
            <person name="Hughes D."/>
            <person name="Osuji N."/>
            <person name="Pu L.-L."/>
            <person name="Puazo M."/>
            <person name="Qu C."/>
            <person name="Quiroz J."/>
            <person name="Raj R."/>
            <person name="Weissenberger G."/>
            <person name="Xin Y."/>
            <person name="Zou X."/>
            <person name="Han Y."/>
            <person name="Worley K."/>
            <person name="Muzny D."/>
            <person name="Gibbs R."/>
        </authorList>
    </citation>
    <scope>NUCLEOTIDE SEQUENCE</scope>
    <source>
        <strain evidence="2">Sampled in the wild</strain>
    </source>
</reference>
<sequence>MNDLQLQIGPHCNQFAETYDVHCVRRQERRSHESTQEARKARKTDQAALLKDFEEEEDLFYGPDTAD</sequence>
<dbReference type="EMBL" id="KZ309043">
    <property type="protein sequence ID" value="KAG8236558.1"/>
    <property type="molecule type" value="Genomic_DNA"/>
</dbReference>
<dbReference type="OrthoDB" id="10060618at2759"/>
<dbReference type="Proteomes" id="UP000792457">
    <property type="component" value="Unassembled WGS sequence"/>
</dbReference>
<evidence type="ECO:0000313" key="2">
    <source>
        <dbReference type="EMBL" id="KAG8236558.1"/>
    </source>
</evidence>